<feature type="compositionally biased region" description="Basic and acidic residues" evidence="1">
    <location>
        <begin position="474"/>
        <end position="487"/>
    </location>
</feature>
<protein>
    <submittedName>
        <fullName evidence="2">Uncharacterized protein</fullName>
    </submittedName>
</protein>
<dbReference type="AlphaFoldDB" id="A0A1C7MQ05"/>
<proteinExistence type="predicted"/>
<dbReference type="EMBL" id="LUGG01000001">
    <property type="protein sequence ID" value="OBZ78955.1"/>
    <property type="molecule type" value="Genomic_DNA"/>
</dbReference>
<evidence type="ECO:0000256" key="1">
    <source>
        <dbReference type="SAM" id="MobiDB-lite"/>
    </source>
</evidence>
<feature type="compositionally biased region" description="Low complexity" evidence="1">
    <location>
        <begin position="915"/>
        <end position="928"/>
    </location>
</feature>
<dbReference type="OrthoDB" id="2504896at2759"/>
<sequence>MATTETLDLSESTEKGEVVNGEQTEANTEKTSGGGVDGSTAAAGLDGPLGESSSASPSPGSGLVPLKGVAPNGISSGAVNPPILSMPHPKKFSHVNINKKFLEKTSSTSTSGQTLSTSAVTKTVSSQKPVAQTAPSHSRLVTTKLTASPQPSTTTGPGWSRPSSAVPSGAITPLSATNVIPPPLPSSATASHSAPVPAPVGKVIQPQPRGPPEAAIGSVKKEGAGKSVWANTKLTAAVVSKPDRVQAEFPTAAEVAQGRIAKLAEKNQFTEAAAAHKQAVMAEEDTFRGVHLDPNAHHWDEMEEDDDNFLDGVIEFEDGRQYKVQPAEAARVVADVDNELAKHLETSPPDHPVSKEERFGDDFDRSWPRSRPAANPPPHREHYPNGPASASSSQSLRSPQDSSRVLFNERSNRLEPYSNSQPPRHNGPGTSSYSGRRANRSEYAGSQTELRGGRDAPPHSHLQDLSPTSPNEGSRYRDRETMHRENPPLHGYQMDRAPSHGVEQGYSRDHYNPFEVPVAGSSGPGREGYADDRARRSSTMGPPPLPLIVPSDSAQDHTRQLPPHLSNMRPMHLTPLRTRTSRESLSGRSATELSSTTAPSAHQESHTSAVSHASTSPSSVVDKPLPSSTLPLMDMDEVRKAAMHSAAERARNRRQQEEDEREKEKERARRKAAELEAKMNAEKAKKDTEAEAVGFIEEAVRSIALSESGAFKPDTGASDSHAPLNRTLSNRPTFGHVPSSRGIIGSSSNYHTSFASSAAGSDLPFEGDSWRSRVALVTHTSPVAAVLPAHLPLLGSVDLTVKIDDDLEVVDFSELGKLMGAGLPSHAETSRTDPNHTVSARPPRSVAADFFDEYSHASRDSMPPRSEESSWRRRTSLPLESTSSDKPSTSVPTTAKEVLKVQSMKLDVPRVMEVSTASSSQASSSSSAKHADEQYRQSSGFNSSHAQNGYGPLKSPLPPSYREAPMSTLNDVISRIKGALDGMHTHAEPPMQQKWLPPALRLKATVSEHNAPHEVFDITGCDHLGLRSQHGIISWLGFLPSHSGWSQFLGDNISCPVVNRL</sequence>
<feature type="compositionally biased region" description="Polar residues" evidence="1">
    <location>
        <begin position="463"/>
        <end position="472"/>
    </location>
</feature>
<feature type="compositionally biased region" description="Polar residues" evidence="1">
    <location>
        <begin position="583"/>
        <end position="602"/>
    </location>
</feature>
<organism evidence="2 3">
    <name type="scientific">Grifola frondosa</name>
    <name type="common">Maitake</name>
    <name type="synonym">Polyporus frondosus</name>
    <dbReference type="NCBI Taxonomy" id="5627"/>
    <lineage>
        <taxon>Eukaryota</taxon>
        <taxon>Fungi</taxon>
        <taxon>Dikarya</taxon>
        <taxon>Basidiomycota</taxon>
        <taxon>Agaricomycotina</taxon>
        <taxon>Agaricomycetes</taxon>
        <taxon>Polyporales</taxon>
        <taxon>Grifolaceae</taxon>
        <taxon>Grifola</taxon>
    </lineage>
</organism>
<dbReference type="Proteomes" id="UP000092993">
    <property type="component" value="Unassembled WGS sequence"/>
</dbReference>
<feature type="compositionally biased region" description="Polar residues" evidence="1">
    <location>
        <begin position="119"/>
        <end position="166"/>
    </location>
</feature>
<name>A0A1C7MQ05_GRIFR</name>
<reference evidence="2 3" key="1">
    <citation type="submission" date="2016-03" db="EMBL/GenBank/DDBJ databases">
        <title>Whole genome sequencing of Grifola frondosa 9006-11.</title>
        <authorList>
            <person name="Min B."/>
            <person name="Park H."/>
            <person name="Kim J.-G."/>
            <person name="Cho H."/>
            <person name="Oh Y.-L."/>
            <person name="Kong W.-S."/>
            <person name="Choi I.-G."/>
        </authorList>
    </citation>
    <scope>NUCLEOTIDE SEQUENCE [LARGE SCALE GENOMIC DNA]</scope>
    <source>
        <strain evidence="2 3">9006-11</strain>
    </source>
</reference>
<accession>A0A1C7MQ05</accession>
<feature type="region of interest" description="Disordered" evidence="1">
    <location>
        <begin position="912"/>
        <end position="965"/>
    </location>
</feature>
<feature type="compositionally biased region" description="Polar residues" evidence="1">
    <location>
        <begin position="417"/>
        <end position="434"/>
    </location>
</feature>
<feature type="region of interest" description="Disordered" evidence="1">
    <location>
        <begin position="821"/>
        <end position="897"/>
    </location>
</feature>
<comment type="caution">
    <text evidence="2">The sequence shown here is derived from an EMBL/GenBank/DDBJ whole genome shotgun (WGS) entry which is preliminary data.</text>
</comment>
<feature type="compositionally biased region" description="Polar residues" evidence="1">
    <location>
        <begin position="936"/>
        <end position="947"/>
    </location>
</feature>
<feature type="compositionally biased region" description="Low complexity" evidence="1">
    <location>
        <begin position="387"/>
        <end position="404"/>
    </location>
</feature>
<feature type="region of interest" description="Disordered" evidence="1">
    <location>
        <begin position="1"/>
        <end position="91"/>
    </location>
</feature>
<evidence type="ECO:0000313" key="3">
    <source>
        <dbReference type="Proteomes" id="UP000092993"/>
    </source>
</evidence>
<gene>
    <name evidence="2" type="ORF">A0H81_00511</name>
</gene>
<feature type="compositionally biased region" description="Basic and acidic residues" evidence="1">
    <location>
        <begin position="451"/>
        <end position="462"/>
    </location>
</feature>
<dbReference type="OMA" id="ASITRMS"/>
<feature type="region of interest" description="Disordered" evidence="1">
    <location>
        <begin position="343"/>
        <end position="670"/>
    </location>
</feature>
<feature type="region of interest" description="Disordered" evidence="1">
    <location>
        <begin position="711"/>
        <end position="736"/>
    </location>
</feature>
<keyword evidence="3" id="KW-1185">Reference proteome</keyword>
<feature type="compositionally biased region" description="Low complexity" evidence="1">
    <location>
        <begin position="606"/>
        <end position="620"/>
    </location>
</feature>
<feature type="compositionally biased region" description="Low complexity" evidence="1">
    <location>
        <begin position="105"/>
        <end position="118"/>
    </location>
</feature>
<feature type="region of interest" description="Disordered" evidence="1">
    <location>
        <begin position="103"/>
        <end position="219"/>
    </location>
</feature>
<feature type="compositionally biased region" description="Polar residues" evidence="1">
    <location>
        <begin position="878"/>
        <end position="893"/>
    </location>
</feature>
<feature type="compositionally biased region" description="Basic and acidic residues" evidence="1">
    <location>
        <begin position="636"/>
        <end position="670"/>
    </location>
</feature>
<feature type="compositionally biased region" description="Basic and acidic residues" evidence="1">
    <location>
        <begin position="352"/>
        <end position="367"/>
    </location>
</feature>
<feature type="compositionally biased region" description="Polar residues" evidence="1">
    <location>
        <begin position="21"/>
        <end position="31"/>
    </location>
</feature>
<dbReference type="STRING" id="5627.A0A1C7MQ05"/>
<feature type="compositionally biased region" description="Low complexity" evidence="1">
    <location>
        <begin position="48"/>
        <end position="66"/>
    </location>
</feature>
<feature type="compositionally biased region" description="Low complexity" evidence="1">
    <location>
        <begin position="1"/>
        <end position="10"/>
    </location>
</feature>
<evidence type="ECO:0000313" key="2">
    <source>
        <dbReference type="EMBL" id="OBZ78955.1"/>
    </source>
</evidence>